<evidence type="ECO:0000313" key="2">
    <source>
        <dbReference type="EMBL" id="GID45230.1"/>
    </source>
</evidence>
<reference evidence="2" key="1">
    <citation type="submission" date="2021-01" db="EMBL/GenBank/DDBJ databases">
        <title>Whole genome shotgun sequence of Actinoplanes capillaceus NBRC 16408.</title>
        <authorList>
            <person name="Komaki H."/>
            <person name="Tamura T."/>
        </authorList>
    </citation>
    <scope>NUCLEOTIDE SEQUENCE [LARGE SCALE GENOMIC DNA]</scope>
    <source>
        <strain evidence="2">NBRC 16408</strain>
    </source>
</reference>
<comment type="caution">
    <text evidence="2">The sequence shown here is derived from an EMBL/GenBank/DDBJ whole genome shotgun (WGS) entry which is preliminary data.</text>
</comment>
<gene>
    <name evidence="2" type="ORF">Aca07nite_25050</name>
</gene>
<protein>
    <recommendedName>
        <fullName evidence="3">DUF1700 domain-containing protein</fullName>
    </recommendedName>
</protein>
<feature type="transmembrane region" description="Helical" evidence="1">
    <location>
        <begin position="141"/>
        <end position="166"/>
    </location>
</feature>
<keyword evidence="1" id="KW-0812">Transmembrane</keyword>
<proteinExistence type="predicted"/>
<sequence>MLYAMTTAPATPDDALVLDYLAALWAASDDLPPETRDDLMGTVSGYIAMRRDLAGDPSQALGRLGPPEQLVAAVRRSGTPTHLRLPVPQPAIPAVLPGAGGSERVAVCLLIAGPLLLPLISQAAALLIATVSPRWTPPQKAVAWFLVTAPAVAALLLTAVAGAPLLSGLGFLAVYLATGTGSVAAGLALRAIDRPH</sequence>
<dbReference type="Pfam" id="PF22564">
    <property type="entry name" value="HAAS"/>
    <property type="match status" value="1"/>
</dbReference>
<keyword evidence="1" id="KW-0472">Membrane</keyword>
<organism evidence="2">
    <name type="scientific">Actinoplanes campanulatus</name>
    <dbReference type="NCBI Taxonomy" id="113559"/>
    <lineage>
        <taxon>Bacteria</taxon>
        <taxon>Bacillati</taxon>
        <taxon>Actinomycetota</taxon>
        <taxon>Actinomycetes</taxon>
        <taxon>Micromonosporales</taxon>
        <taxon>Micromonosporaceae</taxon>
        <taxon>Actinoplanes</taxon>
    </lineage>
</organism>
<feature type="transmembrane region" description="Helical" evidence="1">
    <location>
        <begin position="104"/>
        <end position="129"/>
    </location>
</feature>
<accession>A0ABQ3WGC1</accession>
<name>A0ABQ3WGC1_9ACTN</name>
<feature type="transmembrane region" description="Helical" evidence="1">
    <location>
        <begin position="172"/>
        <end position="192"/>
    </location>
</feature>
<evidence type="ECO:0000256" key="1">
    <source>
        <dbReference type="SAM" id="Phobius"/>
    </source>
</evidence>
<evidence type="ECO:0008006" key="3">
    <source>
        <dbReference type="Google" id="ProtNLM"/>
    </source>
</evidence>
<keyword evidence="1" id="KW-1133">Transmembrane helix</keyword>
<dbReference type="EMBL" id="BOMF01000047">
    <property type="protein sequence ID" value="GID45230.1"/>
    <property type="molecule type" value="Genomic_DNA"/>
</dbReference>